<keyword evidence="3" id="KW-0808">Transferase</keyword>
<gene>
    <name evidence="8" type="ORF">OINT_1001154</name>
</gene>
<dbReference type="FunFam" id="3.40.50.1100:FF:000011">
    <property type="entry name" value="Cysteine synthase (o-acetylserine)"/>
    <property type="match status" value="1"/>
</dbReference>
<dbReference type="EMBL" id="ACQA01000001">
    <property type="protein sequence ID" value="EEQ95761.1"/>
    <property type="molecule type" value="Genomic_DNA"/>
</dbReference>
<protein>
    <submittedName>
        <fullName evidence="8">Cysteine synthase A</fullName>
    </submittedName>
</protein>
<dbReference type="SUPFAM" id="SSF53686">
    <property type="entry name" value="Tryptophan synthase beta subunit-like PLP-dependent enzymes"/>
    <property type="match status" value="1"/>
</dbReference>
<keyword evidence="5" id="KW-0809">Transit peptide</keyword>
<dbReference type="InterPro" id="IPR050214">
    <property type="entry name" value="Cys_Synth/Cystath_Beta-Synth"/>
</dbReference>
<evidence type="ECO:0000256" key="2">
    <source>
        <dbReference type="ARBA" id="ARBA00022605"/>
    </source>
</evidence>
<dbReference type="InterPro" id="IPR001926">
    <property type="entry name" value="TrpB-like_PALP"/>
</dbReference>
<evidence type="ECO:0000256" key="6">
    <source>
        <dbReference type="ARBA" id="ARBA00029440"/>
    </source>
</evidence>
<dbReference type="PROSITE" id="PS00901">
    <property type="entry name" value="CYS_SYNTHASE"/>
    <property type="match status" value="1"/>
</dbReference>
<keyword evidence="4" id="KW-0663">Pyridoxal phosphate</keyword>
<dbReference type="GO" id="GO:0016765">
    <property type="term" value="F:transferase activity, transferring alkyl or aryl (other than methyl) groups"/>
    <property type="evidence" value="ECO:0007669"/>
    <property type="project" value="UniProtKB-ARBA"/>
</dbReference>
<sequence>MKGRAVPHSFLCETGRTDAMFQSVLDAIGNTPLIHLKKASELTGCAIYGKAEFLNPGQSVKDRAALYIIRDAEKRGLLKPGGVIVEGTAGNTGIGLTMVAKALGYRTVIVIPETQSQEKKDALRLLGAELIEVPAAPYRNPNNYVRLSGRLAEQLARSEPNGAVWANQFDNPINRQAHVETTAQEIWRDTNGKVDGFVAAVGSGGTLVGTAFGLKDHNADIKIALADPYGAALHSFYTTGELKAEGDSITEGIGQGRITANLEGFTPDFSYRLSDVEALDLVFDLVENEGLCLGGSSGINIAGAIRLAKDLGPGHTIVTVLCDYGNRYQSKLFNPAFLRGKNLPVPGWLETKTEIDIPFEG</sequence>
<evidence type="ECO:0000313" key="8">
    <source>
        <dbReference type="EMBL" id="EEQ95761.1"/>
    </source>
</evidence>
<evidence type="ECO:0000256" key="1">
    <source>
        <dbReference type="ARBA" id="ARBA00001933"/>
    </source>
</evidence>
<evidence type="ECO:0000256" key="3">
    <source>
        <dbReference type="ARBA" id="ARBA00022679"/>
    </source>
</evidence>
<dbReference type="InterPro" id="IPR036052">
    <property type="entry name" value="TrpB-like_PALP_sf"/>
</dbReference>
<dbReference type="CDD" id="cd01561">
    <property type="entry name" value="CBS_like"/>
    <property type="match status" value="1"/>
</dbReference>
<accession>C4WIW0</accession>
<keyword evidence="2" id="KW-0028">Amino-acid biosynthesis</keyword>
<dbReference type="PANTHER" id="PTHR10314">
    <property type="entry name" value="CYSTATHIONINE BETA-SYNTHASE"/>
    <property type="match status" value="1"/>
</dbReference>
<comment type="caution">
    <text evidence="8">The sequence shown here is derived from an EMBL/GenBank/DDBJ whole genome shotgun (WGS) entry which is preliminary data.</text>
</comment>
<evidence type="ECO:0000256" key="4">
    <source>
        <dbReference type="ARBA" id="ARBA00022898"/>
    </source>
</evidence>
<comment type="pathway">
    <text evidence="6">Amino-acid biosynthesis.</text>
</comment>
<organism evidence="8 9">
    <name type="scientific">Brucella intermedia LMG 3301</name>
    <dbReference type="NCBI Taxonomy" id="641118"/>
    <lineage>
        <taxon>Bacteria</taxon>
        <taxon>Pseudomonadati</taxon>
        <taxon>Pseudomonadota</taxon>
        <taxon>Alphaproteobacteria</taxon>
        <taxon>Hyphomicrobiales</taxon>
        <taxon>Brucellaceae</taxon>
        <taxon>Brucella/Ochrobactrum group</taxon>
        <taxon>Brucella</taxon>
    </lineage>
</organism>
<dbReference type="Gene3D" id="3.40.50.1100">
    <property type="match status" value="2"/>
</dbReference>
<dbReference type="HOGENOM" id="CLU_021018_1_0_5"/>
<evidence type="ECO:0000256" key="5">
    <source>
        <dbReference type="ARBA" id="ARBA00022946"/>
    </source>
</evidence>
<comment type="cofactor">
    <cofactor evidence="1">
        <name>pyridoxal 5'-phosphate</name>
        <dbReference type="ChEBI" id="CHEBI:597326"/>
    </cofactor>
</comment>
<name>C4WIW0_9HYPH</name>
<reference evidence="8 9" key="1">
    <citation type="submission" date="2009-05" db="EMBL/GenBank/DDBJ databases">
        <authorList>
            <person name="Setubal J.C."/>
            <person name="Boyle S."/>
            <person name="Crasta O.R."/>
            <person name="Gillespie J.J."/>
            <person name="Kenyon R.W."/>
            <person name="Lu J."/>
            <person name="Mane S."/>
            <person name="Nagrani S."/>
            <person name="Shallom J.M."/>
            <person name="Shallom S."/>
            <person name="Shukla M."/>
            <person name="Snyder E.E."/>
            <person name="Sobral B.W."/>
            <person name="Wattam A.R."/>
            <person name="Will R."/>
            <person name="Williams K."/>
            <person name="Yoo H."/>
            <person name="Munk C."/>
            <person name="Tapia R."/>
            <person name="Green L."/>
            <person name="Rogers Y."/>
            <person name="Detter J.C."/>
            <person name="Bruce D."/>
            <person name="Brettin T.S."/>
            <person name="Tsolis R."/>
        </authorList>
    </citation>
    <scope>NUCLEOTIDE SEQUENCE [LARGE SCALE GENOMIC DNA]</scope>
    <source>
        <strain evidence="8 9">LMG 3301</strain>
    </source>
</reference>
<dbReference type="Proteomes" id="UP000004386">
    <property type="component" value="Unassembled WGS sequence"/>
</dbReference>
<dbReference type="Pfam" id="PF00291">
    <property type="entry name" value="PALP"/>
    <property type="match status" value="1"/>
</dbReference>
<evidence type="ECO:0000313" key="9">
    <source>
        <dbReference type="Proteomes" id="UP000004386"/>
    </source>
</evidence>
<dbReference type="AlphaFoldDB" id="C4WIW0"/>
<dbReference type="NCBIfam" id="NF007989">
    <property type="entry name" value="PRK10717.1"/>
    <property type="match status" value="1"/>
</dbReference>
<dbReference type="InterPro" id="IPR001216">
    <property type="entry name" value="P-phosphate_BS"/>
</dbReference>
<feature type="domain" description="Tryptophan synthase beta chain-like PALP" evidence="7">
    <location>
        <begin position="25"/>
        <end position="323"/>
    </location>
</feature>
<dbReference type="GO" id="GO:0006535">
    <property type="term" value="P:cysteine biosynthetic process from serine"/>
    <property type="evidence" value="ECO:0007669"/>
    <property type="project" value="InterPro"/>
</dbReference>
<proteinExistence type="predicted"/>
<evidence type="ECO:0000259" key="7">
    <source>
        <dbReference type="Pfam" id="PF00291"/>
    </source>
</evidence>